<dbReference type="InterPro" id="IPR014721">
    <property type="entry name" value="Ribsml_uS5_D2-typ_fold_subgr"/>
</dbReference>
<dbReference type="SUPFAM" id="SSF55060">
    <property type="entry name" value="GHMP Kinase, C-terminal domain"/>
    <property type="match status" value="1"/>
</dbReference>
<dbReference type="PANTHER" id="PTHR20861:SF1">
    <property type="entry name" value="HOMOSERINE KINASE"/>
    <property type="match status" value="1"/>
</dbReference>
<dbReference type="GO" id="GO:0004413">
    <property type="term" value="F:homoserine kinase activity"/>
    <property type="evidence" value="ECO:0007669"/>
    <property type="project" value="UniProtKB-EC"/>
</dbReference>
<evidence type="ECO:0000256" key="5">
    <source>
        <dbReference type="ARBA" id="ARBA00022777"/>
    </source>
</evidence>
<dbReference type="InterPro" id="IPR036554">
    <property type="entry name" value="GHMP_kinase_C_sf"/>
</dbReference>
<name>A0ABW4SEK1_9BACL</name>
<dbReference type="PANTHER" id="PTHR20861">
    <property type="entry name" value="HOMOSERINE/4-DIPHOSPHOCYTIDYL-2-C-METHYL-D-ERYTHRITOL KINASE"/>
    <property type="match status" value="1"/>
</dbReference>
<evidence type="ECO:0000256" key="6">
    <source>
        <dbReference type="ARBA" id="ARBA00022840"/>
    </source>
</evidence>
<evidence type="ECO:0000256" key="4">
    <source>
        <dbReference type="ARBA" id="ARBA00022741"/>
    </source>
</evidence>
<proteinExistence type="inferred from homology"/>
<evidence type="ECO:0000256" key="2">
    <source>
        <dbReference type="ARBA" id="ARBA00022679"/>
    </source>
</evidence>
<dbReference type="Proteomes" id="UP001597218">
    <property type="component" value="Unassembled WGS sequence"/>
</dbReference>
<dbReference type="PIRSF" id="PIRSF000676">
    <property type="entry name" value="Homoser_kin"/>
    <property type="match status" value="1"/>
</dbReference>
<dbReference type="EC" id="2.7.1.39" evidence="7 8"/>
<keyword evidence="5 7" id="KW-0418">Kinase</keyword>
<comment type="subcellular location">
    <subcellularLocation>
        <location evidence="7">Cytoplasm</location>
    </subcellularLocation>
</comment>
<sequence length="297" mass="31416">MNVPGFSVVVPASTANLGPGFDSVGLALGLYMTVEVTASKVWEVRYVDDGFDGLTNGEENLIVTTILNVAKQYAETSPILKLVITSDIPLGKGFGSSASAIAAGIEIVNHVLTLNLSDHEKVKLGSQLEGHADNVSAALLGGAVISYYDGENIDFTHVKDLNVGVVVLVPPNALPTEESRGLLPEQLSHKEAIRSSAAGCVLAAAIVQNDWVMVGKMMEKDGFHEPYRKRLFPEFDAIRLACKELGAYGMTISGAGPSLFVAVEAGLEDEVAEKLAALFSYYDCIAVQPSATGSMIK</sequence>
<evidence type="ECO:0000259" key="10">
    <source>
        <dbReference type="Pfam" id="PF08544"/>
    </source>
</evidence>
<dbReference type="InterPro" id="IPR006204">
    <property type="entry name" value="GHMP_kinase_N_dom"/>
</dbReference>
<keyword evidence="2 7" id="KW-0808">Transferase</keyword>
<evidence type="ECO:0000259" key="9">
    <source>
        <dbReference type="Pfam" id="PF00288"/>
    </source>
</evidence>
<evidence type="ECO:0000313" key="12">
    <source>
        <dbReference type="Proteomes" id="UP001597218"/>
    </source>
</evidence>
<dbReference type="Gene3D" id="3.30.70.890">
    <property type="entry name" value="GHMP kinase, C-terminal domain"/>
    <property type="match status" value="1"/>
</dbReference>
<reference evidence="12" key="1">
    <citation type="journal article" date="2019" name="Int. J. Syst. Evol. Microbiol.">
        <title>The Global Catalogue of Microorganisms (GCM) 10K type strain sequencing project: providing services to taxonomists for standard genome sequencing and annotation.</title>
        <authorList>
            <consortium name="The Broad Institute Genomics Platform"/>
            <consortium name="The Broad Institute Genome Sequencing Center for Infectious Disease"/>
            <person name="Wu L."/>
            <person name="Ma J."/>
        </authorList>
    </citation>
    <scope>NUCLEOTIDE SEQUENCE [LARGE SCALE GENOMIC DNA]</scope>
    <source>
        <strain evidence="12">CGMCC 4.7177</strain>
    </source>
</reference>
<evidence type="ECO:0000256" key="1">
    <source>
        <dbReference type="ARBA" id="ARBA00022605"/>
    </source>
</evidence>
<dbReference type="NCBIfam" id="TIGR00191">
    <property type="entry name" value="thrB"/>
    <property type="match status" value="1"/>
</dbReference>
<gene>
    <name evidence="7 11" type="primary">thrB</name>
    <name evidence="11" type="ORF">ACFSFY_07305</name>
</gene>
<dbReference type="PRINTS" id="PR00958">
    <property type="entry name" value="HOMSERKINASE"/>
</dbReference>
<evidence type="ECO:0000256" key="7">
    <source>
        <dbReference type="HAMAP-Rule" id="MF_00384"/>
    </source>
</evidence>
<keyword evidence="6 7" id="KW-0067">ATP-binding</keyword>
<evidence type="ECO:0000256" key="8">
    <source>
        <dbReference type="NCBIfam" id="TIGR00191"/>
    </source>
</evidence>
<comment type="similarity">
    <text evidence="7">Belongs to the GHMP kinase family. Homoserine kinase subfamily.</text>
</comment>
<dbReference type="InterPro" id="IPR013750">
    <property type="entry name" value="GHMP_kinase_C_dom"/>
</dbReference>
<dbReference type="InterPro" id="IPR020568">
    <property type="entry name" value="Ribosomal_Su5_D2-typ_SF"/>
</dbReference>
<dbReference type="RefSeq" id="WP_381536713.1">
    <property type="nucleotide sequence ID" value="NZ_JBHUGI010000016.1"/>
</dbReference>
<dbReference type="HAMAP" id="MF_00384">
    <property type="entry name" value="Homoser_kinase"/>
    <property type="match status" value="1"/>
</dbReference>
<evidence type="ECO:0000313" key="11">
    <source>
        <dbReference type="EMBL" id="MFD1927868.1"/>
    </source>
</evidence>
<dbReference type="Gene3D" id="3.30.230.10">
    <property type="match status" value="1"/>
</dbReference>
<accession>A0ABW4SEK1</accession>
<organism evidence="11 12">
    <name type="scientific">Sporosarcina siberiensis</name>
    <dbReference type="NCBI Taxonomy" id="1365606"/>
    <lineage>
        <taxon>Bacteria</taxon>
        <taxon>Bacillati</taxon>
        <taxon>Bacillota</taxon>
        <taxon>Bacilli</taxon>
        <taxon>Bacillales</taxon>
        <taxon>Caryophanaceae</taxon>
        <taxon>Sporosarcina</taxon>
    </lineage>
</organism>
<dbReference type="Pfam" id="PF08544">
    <property type="entry name" value="GHMP_kinases_C"/>
    <property type="match status" value="1"/>
</dbReference>
<keyword evidence="7" id="KW-0963">Cytoplasm</keyword>
<comment type="pathway">
    <text evidence="7">Amino-acid biosynthesis; L-threonine biosynthesis; L-threonine from L-aspartate: step 4/5.</text>
</comment>
<keyword evidence="1 7" id="KW-0028">Amino-acid biosynthesis</keyword>
<dbReference type="Pfam" id="PF00288">
    <property type="entry name" value="GHMP_kinases_N"/>
    <property type="match status" value="1"/>
</dbReference>
<keyword evidence="4 7" id="KW-0547">Nucleotide-binding</keyword>
<feature type="binding site" evidence="7">
    <location>
        <begin position="89"/>
        <end position="99"/>
    </location>
    <ligand>
        <name>ATP</name>
        <dbReference type="ChEBI" id="CHEBI:30616"/>
    </ligand>
</feature>
<dbReference type="EMBL" id="JBHUGI010000016">
    <property type="protein sequence ID" value="MFD1927868.1"/>
    <property type="molecule type" value="Genomic_DNA"/>
</dbReference>
<feature type="domain" description="GHMP kinase C-terminal" evidence="10">
    <location>
        <begin position="203"/>
        <end position="279"/>
    </location>
</feature>
<dbReference type="SUPFAM" id="SSF54211">
    <property type="entry name" value="Ribosomal protein S5 domain 2-like"/>
    <property type="match status" value="1"/>
</dbReference>
<evidence type="ECO:0000256" key="3">
    <source>
        <dbReference type="ARBA" id="ARBA00022697"/>
    </source>
</evidence>
<keyword evidence="12" id="KW-1185">Reference proteome</keyword>
<feature type="domain" description="GHMP kinase N-terminal" evidence="9">
    <location>
        <begin position="60"/>
        <end position="142"/>
    </location>
</feature>
<keyword evidence="3 7" id="KW-0791">Threonine biosynthesis</keyword>
<dbReference type="InterPro" id="IPR000870">
    <property type="entry name" value="Homoserine_kinase"/>
</dbReference>
<protein>
    <recommendedName>
        <fullName evidence="7 8">Homoserine kinase</fullName>
        <shortName evidence="7">HK</shortName>
        <shortName evidence="7">HSK</shortName>
        <ecNumber evidence="7 8">2.7.1.39</ecNumber>
    </recommendedName>
</protein>
<comment type="catalytic activity">
    <reaction evidence="7">
        <text>L-homoserine + ATP = O-phospho-L-homoserine + ADP + H(+)</text>
        <dbReference type="Rhea" id="RHEA:13985"/>
        <dbReference type="ChEBI" id="CHEBI:15378"/>
        <dbReference type="ChEBI" id="CHEBI:30616"/>
        <dbReference type="ChEBI" id="CHEBI:57476"/>
        <dbReference type="ChEBI" id="CHEBI:57590"/>
        <dbReference type="ChEBI" id="CHEBI:456216"/>
        <dbReference type="EC" id="2.7.1.39"/>
    </reaction>
</comment>
<comment type="caution">
    <text evidence="11">The sequence shown here is derived from an EMBL/GenBank/DDBJ whole genome shotgun (WGS) entry which is preliminary data.</text>
</comment>
<comment type="function">
    <text evidence="7">Catalyzes the ATP-dependent phosphorylation of L-homoserine to L-homoserine phosphate.</text>
</comment>